<feature type="transmembrane region" description="Helical" evidence="1">
    <location>
        <begin position="96"/>
        <end position="116"/>
    </location>
</feature>
<organism evidence="2 3">
    <name type="scientific">Agarivorans gilvus</name>
    <dbReference type="NCBI Taxonomy" id="680279"/>
    <lineage>
        <taxon>Bacteria</taxon>
        <taxon>Pseudomonadati</taxon>
        <taxon>Pseudomonadota</taxon>
        <taxon>Gammaproteobacteria</taxon>
        <taxon>Alteromonadales</taxon>
        <taxon>Alteromonadaceae</taxon>
        <taxon>Agarivorans</taxon>
    </lineage>
</organism>
<dbReference type="EMBL" id="BMDY01000045">
    <property type="protein sequence ID" value="GGB21723.1"/>
    <property type="molecule type" value="Genomic_DNA"/>
</dbReference>
<keyword evidence="1" id="KW-0812">Transmembrane</keyword>
<dbReference type="RefSeq" id="WP_055734198.1">
    <property type="nucleotide sequence ID" value="NZ_BMDY01000045.1"/>
</dbReference>
<evidence type="ECO:0000256" key="1">
    <source>
        <dbReference type="SAM" id="Phobius"/>
    </source>
</evidence>
<reference evidence="3" key="1">
    <citation type="journal article" date="2019" name="Int. J. Syst. Evol. Microbiol.">
        <title>The Global Catalogue of Microorganisms (GCM) 10K type strain sequencing project: providing services to taxonomists for standard genome sequencing and annotation.</title>
        <authorList>
            <consortium name="The Broad Institute Genomics Platform"/>
            <consortium name="The Broad Institute Genome Sequencing Center for Infectious Disease"/>
            <person name="Wu L."/>
            <person name="Ma J."/>
        </authorList>
    </citation>
    <scope>NUCLEOTIDE SEQUENCE [LARGE SCALE GENOMIC DNA]</scope>
    <source>
        <strain evidence="3">CGMCC 1.10131</strain>
    </source>
</reference>
<protein>
    <submittedName>
        <fullName evidence="2">Uncharacterized protein</fullName>
    </submittedName>
</protein>
<keyword evidence="1" id="KW-1133">Transmembrane helix</keyword>
<comment type="caution">
    <text evidence="2">The sequence shown here is derived from an EMBL/GenBank/DDBJ whole genome shotgun (WGS) entry which is preliminary data.</text>
</comment>
<proteinExistence type="predicted"/>
<accession>A0ABQ1I8W5</accession>
<name>A0ABQ1I8W5_9ALTE</name>
<sequence length="122" mass="14060">MMYVLGVSSFVGCALSMFSAMIAWLCFARISMPRIEKSLKEQGIERVDWDGPGFRVLSYTIIILFKTKRLNDENYQFVPVTASRQLATQTDWWLSLWLWGSFGVAMVCMIILSVFFPELLQD</sequence>
<dbReference type="Proteomes" id="UP000651977">
    <property type="component" value="Unassembled WGS sequence"/>
</dbReference>
<gene>
    <name evidence="2" type="ORF">GCM10007414_38910</name>
</gene>
<keyword evidence="3" id="KW-1185">Reference proteome</keyword>
<keyword evidence="1" id="KW-0472">Membrane</keyword>
<evidence type="ECO:0000313" key="3">
    <source>
        <dbReference type="Proteomes" id="UP000651977"/>
    </source>
</evidence>
<evidence type="ECO:0000313" key="2">
    <source>
        <dbReference type="EMBL" id="GGB21723.1"/>
    </source>
</evidence>